<evidence type="ECO:0000313" key="3">
    <source>
        <dbReference type="Proteomes" id="UP001371218"/>
    </source>
</evidence>
<dbReference type="Proteomes" id="UP001371218">
    <property type="component" value="Unassembled WGS sequence"/>
</dbReference>
<evidence type="ECO:0000313" key="2">
    <source>
        <dbReference type="EMBL" id="MEK8033010.1"/>
    </source>
</evidence>
<organism evidence="2 3">
    <name type="scientific">Ideonella lacteola</name>
    <dbReference type="NCBI Taxonomy" id="2984193"/>
    <lineage>
        <taxon>Bacteria</taxon>
        <taxon>Pseudomonadati</taxon>
        <taxon>Pseudomonadota</taxon>
        <taxon>Betaproteobacteria</taxon>
        <taxon>Burkholderiales</taxon>
        <taxon>Sphaerotilaceae</taxon>
        <taxon>Ideonella</taxon>
    </lineage>
</organism>
<dbReference type="SUPFAM" id="SSF50952">
    <property type="entry name" value="Soluble quinoprotein glucose dehydrogenase"/>
    <property type="match status" value="1"/>
</dbReference>
<dbReference type="GO" id="GO:0016491">
    <property type="term" value="F:oxidoreductase activity"/>
    <property type="evidence" value="ECO:0007669"/>
    <property type="project" value="UniProtKB-KW"/>
</dbReference>
<name>A0ABU9BSR2_9BURK</name>
<dbReference type="InterPro" id="IPR012938">
    <property type="entry name" value="Glc/Sorbosone_DH"/>
</dbReference>
<dbReference type="InterPro" id="IPR011041">
    <property type="entry name" value="Quinoprot_gluc/sorb_DH_b-prop"/>
</dbReference>
<sequence length="402" mass="42404">MSRTAFTPTAPSPRAWVQHAARLGALTALWAGLLAGCGGGSAAGNPPSPPPPSGTKLTTLNTQLANPWSLAFLPDGRMLVAEKAGRLRRLSADGKSIEADISGVPAVVDEGQGGLLDVVIDPQFATTPWVYLSYAERGTGSEAGLSGTAVARGRLVGNALQGLEVIYRQVPKTSGSGHFGSRMVFGSDGSLFISLGERQKGTPAQDLATSLGKIVRIRPDGSIPPDNPTIGTGARPELWSYGHRNPQGIAIRPSTGDLWNTEHGPQGGDELNRVQRGGNHGWPLVSYGCPYGSPVGEGCRIGGGTHAPQYVEPVSYWVPISTAPSSLLFYTGSGFPEWQGNVFIGALAGQTLWRVVLNGNSEVSRDQPLSGMLHTRVRCVRQGPDGWIYLLTDSGQLLRVER</sequence>
<feature type="domain" description="Glucose/Sorbosone dehydrogenase" evidence="1">
    <location>
        <begin position="64"/>
        <end position="399"/>
    </location>
</feature>
<dbReference type="PANTHER" id="PTHR19328">
    <property type="entry name" value="HEDGEHOG-INTERACTING PROTEIN"/>
    <property type="match status" value="1"/>
</dbReference>
<keyword evidence="2" id="KW-0560">Oxidoreductase</keyword>
<keyword evidence="3" id="KW-1185">Reference proteome</keyword>
<protein>
    <submittedName>
        <fullName evidence="2">PQQ-dependent sugar dehydrogenase</fullName>
        <ecNumber evidence="2">1.1.5.-</ecNumber>
    </submittedName>
</protein>
<dbReference type="Gene3D" id="2.120.10.30">
    <property type="entry name" value="TolB, C-terminal domain"/>
    <property type="match status" value="1"/>
</dbReference>
<proteinExistence type="predicted"/>
<accession>A0ABU9BSR2</accession>
<dbReference type="Pfam" id="PF07995">
    <property type="entry name" value="GSDH"/>
    <property type="match status" value="1"/>
</dbReference>
<dbReference type="PANTHER" id="PTHR19328:SF75">
    <property type="entry name" value="ALDOSE SUGAR DEHYDROGENASE YLII"/>
    <property type="match status" value="1"/>
</dbReference>
<dbReference type="RefSeq" id="WP_341427431.1">
    <property type="nucleotide sequence ID" value="NZ_JBBUTG010000013.1"/>
</dbReference>
<reference evidence="2 3" key="1">
    <citation type="submission" date="2024-04" db="EMBL/GenBank/DDBJ databases">
        <title>Novel species of the genus Ideonella isolated from streams.</title>
        <authorList>
            <person name="Lu H."/>
        </authorList>
    </citation>
    <scope>NUCLEOTIDE SEQUENCE [LARGE SCALE GENOMIC DNA]</scope>
    <source>
        <strain evidence="2 3">DXS29W</strain>
    </source>
</reference>
<evidence type="ECO:0000259" key="1">
    <source>
        <dbReference type="Pfam" id="PF07995"/>
    </source>
</evidence>
<dbReference type="InterPro" id="IPR011042">
    <property type="entry name" value="6-blade_b-propeller_TolB-like"/>
</dbReference>
<gene>
    <name evidence="2" type="ORF">AACH06_19480</name>
</gene>
<comment type="caution">
    <text evidence="2">The sequence shown here is derived from an EMBL/GenBank/DDBJ whole genome shotgun (WGS) entry which is preliminary data.</text>
</comment>
<dbReference type="EC" id="1.1.5.-" evidence="2"/>
<dbReference type="EMBL" id="JBBUTG010000013">
    <property type="protein sequence ID" value="MEK8033010.1"/>
    <property type="molecule type" value="Genomic_DNA"/>
</dbReference>